<sequence>PTLPAATEVLIQPSAEVWEGSAVTLTCLGSRGAAEETLYTWYRNSKRLREGSDPTLRFPSVCAEDAGVFQCRVRSSNGSDMSAAVPLRVLCKCCRGGLPVSDTP</sequence>
<dbReference type="GO" id="GO:0005886">
    <property type="term" value="C:plasma membrane"/>
    <property type="evidence" value="ECO:0007669"/>
    <property type="project" value="TreeGrafter"/>
</dbReference>
<dbReference type="PANTHER" id="PTHR47243">
    <property type="entry name" value="SIALOADHESIN"/>
    <property type="match status" value="1"/>
</dbReference>
<name>A0A7L0ESA9_TROML</name>
<dbReference type="InterPro" id="IPR003598">
    <property type="entry name" value="Ig_sub2"/>
</dbReference>
<protein>
    <submittedName>
        <fullName evidence="2">SN protein</fullName>
    </submittedName>
</protein>
<accession>A0A7L0ESA9</accession>
<dbReference type="InterPro" id="IPR007110">
    <property type="entry name" value="Ig-like_dom"/>
</dbReference>
<dbReference type="PANTHER" id="PTHR47243:SF1">
    <property type="entry name" value="SIALOADHESIN"/>
    <property type="match status" value="1"/>
</dbReference>
<dbReference type="InterPro" id="IPR013783">
    <property type="entry name" value="Ig-like_fold"/>
</dbReference>
<dbReference type="SMART" id="SM00409">
    <property type="entry name" value="IG"/>
    <property type="match status" value="1"/>
</dbReference>
<dbReference type="OrthoDB" id="10039395at2759"/>
<dbReference type="GO" id="GO:0005769">
    <property type="term" value="C:early endosome"/>
    <property type="evidence" value="ECO:0007669"/>
    <property type="project" value="TreeGrafter"/>
</dbReference>
<dbReference type="Gene3D" id="2.60.40.10">
    <property type="entry name" value="Immunoglobulins"/>
    <property type="match status" value="1"/>
</dbReference>
<dbReference type="Proteomes" id="UP000550660">
    <property type="component" value="Unassembled WGS sequence"/>
</dbReference>
<dbReference type="GO" id="GO:0005770">
    <property type="term" value="C:late endosome"/>
    <property type="evidence" value="ECO:0007669"/>
    <property type="project" value="TreeGrafter"/>
</dbReference>
<feature type="non-terminal residue" evidence="2">
    <location>
        <position position="104"/>
    </location>
</feature>
<dbReference type="AlphaFoldDB" id="A0A7L0ESA9"/>
<dbReference type="GO" id="GO:0046790">
    <property type="term" value="F:virion binding"/>
    <property type="evidence" value="ECO:0007669"/>
    <property type="project" value="TreeGrafter"/>
</dbReference>
<gene>
    <name evidence="2" type="primary">Siglec1_0</name>
    <name evidence="2" type="ORF">TROMEL_R15123</name>
</gene>
<feature type="non-terminal residue" evidence="2">
    <location>
        <position position="1"/>
    </location>
</feature>
<evidence type="ECO:0000259" key="1">
    <source>
        <dbReference type="PROSITE" id="PS50835"/>
    </source>
</evidence>
<dbReference type="PROSITE" id="PS50835">
    <property type="entry name" value="IG_LIKE"/>
    <property type="match status" value="1"/>
</dbReference>
<dbReference type="EMBL" id="VXAG01002472">
    <property type="protein sequence ID" value="NXJ85883.1"/>
    <property type="molecule type" value="Genomic_DNA"/>
</dbReference>
<dbReference type="Pfam" id="PF13895">
    <property type="entry name" value="Ig_2"/>
    <property type="match status" value="1"/>
</dbReference>
<evidence type="ECO:0000313" key="3">
    <source>
        <dbReference type="Proteomes" id="UP000550660"/>
    </source>
</evidence>
<dbReference type="SMART" id="SM00408">
    <property type="entry name" value="IGc2"/>
    <property type="match status" value="1"/>
</dbReference>
<dbReference type="FunFam" id="2.60.40.10:FF:000921">
    <property type="entry name" value="sialoadhesin isoform X1"/>
    <property type="match status" value="1"/>
</dbReference>
<evidence type="ECO:0000313" key="2">
    <source>
        <dbReference type="EMBL" id="NXJ85883.1"/>
    </source>
</evidence>
<dbReference type="InterPro" id="IPR036179">
    <property type="entry name" value="Ig-like_dom_sf"/>
</dbReference>
<comment type="caution">
    <text evidence="2">The sequence shown here is derived from an EMBL/GenBank/DDBJ whole genome shotgun (WGS) entry which is preliminary data.</text>
</comment>
<reference evidence="2 3" key="1">
    <citation type="submission" date="2019-09" db="EMBL/GenBank/DDBJ databases">
        <title>Bird 10,000 Genomes (B10K) Project - Family phase.</title>
        <authorList>
            <person name="Zhang G."/>
        </authorList>
    </citation>
    <scope>NUCLEOTIDE SEQUENCE [LARGE SCALE GENOMIC DNA]</scope>
    <source>
        <strain evidence="2">B10K-DU-007-40</strain>
        <tissue evidence="2">Mixed tissue sample</tissue>
    </source>
</reference>
<keyword evidence="3" id="KW-1185">Reference proteome</keyword>
<dbReference type="GO" id="GO:0075512">
    <property type="term" value="P:clathrin-dependent endocytosis of virus by host cell"/>
    <property type="evidence" value="ECO:0007669"/>
    <property type="project" value="TreeGrafter"/>
</dbReference>
<proteinExistence type="predicted"/>
<organism evidence="2 3">
    <name type="scientific">Trogon melanurus</name>
    <name type="common">Black-tailed trogon</name>
    <dbReference type="NCBI Taxonomy" id="56311"/>
    <lineage>
        <taxon>Eukaryota</taxon>
        <taxon>Metazoa</taxon>
        <taxon>Chordata</taxon>
        <taxon>Craniata</taxon>
        <taxon>Vertebrata</taxon>
        <taxon>Euteleostomi</taxon>
        <taxon>Archelosauria</taxon>
        <taxon>Archosauria</taxon>
        <taxon>Dinosauria</taxon>
        <taxon>Saurischia</taxon>
        <taxon>Theropoda</taxon>
        <taxon>Coelurosauria</taxon>
        <taxon>Aves</taxon>
        <taxon>Neognathae</taxon>
        <taxon>Neoaves</taxon>
        <taxon>Telluraves</taxon>
        <taxon>Coraciimorphae</taxon>
        <taxon>Trogoniformes</taxon>
        <taxon>Trogonidae</taxon>
        <taxon>Trogon</taxon>
    </lineage>
</organism>
<dbReference type="InterPro" id="IPR003599">
    <property type="entry name" value="Ig_sub"/>
</dbReference>
<dbReference type="SUPFAM" id="SSF48726">
    <property type="entry name" value="Immunoglobulin"/>
    <property type="match status" value="1"/>
</dbReference>
<feature type="domain" description="Ig-like" evidence="1">
    <location>
        <begin position="4"/>
        <end position="86"/>
    </location>
</feature>